<feature type="domain" description="Nudix hydrolase" evidence="5">
    <location>
        <begin position="6"/>
        <end position="133"/>
    </location>
</feature>
<dbReference type="PANTHER" id="PTHR43222:SF11">
    <property type="entry name" value="PHOSPHATASE NUDJ"/>
    <property type="match status" value="1"/>
</dbReference>
<dbReference type="EC" id="3.6.1.-" evidence="4"/>
<proteinExistence type="inferred from homology"/>
<dbReference type="Gene3D" id="3.90.79.10">
    <property type="entry name" value="Nucleoside Triphosphate Pyrophosphohydrolase"/>
    <property type="match status" value="1"/>
</dbReference>
<evidence type="ECO:0000259" key="5">
    <source>
        <dbReference type="PROSITE" id="PS51462"/>
    </source>
</evidence>
<comment type="subunit">
    <text evidence="2 4">Monomer.</text>
</comment>
<keyword evidence="4" id="KW-0460">Magnesium</keyword>
<dbReference type="Pfam" id="PF00293">
    <property type="entry name" value="NUDIX"/>
    <property type="match status" value="1"/>
</dbReference>
<sequence>MTDIWKPHATVAAIIERDNQFLMVEEIAGGQTVYNQPAGHLDPNESLVEAAVRETREETAWHFIPEYISGIYRWDQSSTNRCFLRVAFVGSCDDYKKEQPLDDGIIRALWLTREELAAQTEKLRSPMVLRCIDDYLSGIKYPLDLLTDIQ</sequence>
<evidence type="ECO:0000256" key="2">
    <source>
        <dbReference type="ARBA" id="ARBA00011245"/>
    </source>
</evidence>
<gene>
    <name evidence="4" type="primary">nudJ</name>
    <name evidence="6" type="ORF">DIZ80_07565</name>
</gene>
<accession>A0A370DGL9</accession>
<evidence type="ECO:0000256" key="3">
    <source>
        <dbReference type="ARBA" id="ARBA00015552"/>
    </source>
</evidence>
<dbReference type="InterPro" id="IPR033713">
    <property type="entry name" value="NudJ"/>
</dbReference>
<dbReference type="InterPro" id="IPR000086">
    <property type="entry name" value="NUDIX_hydrolase_dom"/>
</dbReference>
<keyword evidence="7" id="KW-1185">Reference proteome</keyword>
<protein>
    <recommendedName>
        <fullName evidence="3 4">Phosphatase NudJ</fullName>
        <ecNumber evidence="4">3.6.1.-</ecNumber>
    </recommendedName>
</protein>
<dbReference type="GO" id="GO:0004787">
    <property type="term" value="F:thiamine diphosphate phosphatase activity"/>
    <property type="evidence" value="ECO:0007669"/>
    <property type="project" value="InterPro"/>
</dbReference>
<dbReference type="PROSITE" id="PS51462">
    <property type="entry name" value="NUDIX"/>
    <property type="match status" value="1"/>
</dbReference>
<dbReference type="PANTHER" id="PTHR43222">
    <property type="entry name" value="NUDIX HYDROLASE 23"/>
    <property type="match status" value="1"/>
</dbReference>
<dbReference type="Proteomes" id="UP000254266">
    <property type="component" value="Unassembled WGS sequence"/>
</dbReference>
<evidence type="ECO:0000313" key="7">
    <source>
        <dbReference type="Proteomes" id="UP000254266"/>
    </source>
</evidence>
<evidence type="ECO:0000313" key="6">
    <source>
        <dbReference type="EMBL" id="RDH83983.1"/>
    </source>
</evidence>
<reference evidence="6 7" key="1">
    <citation type="journal article" date="2018" name="ISME J.">
        <title>Endosymbiont genomes yield clues of tubeworm success.</title>
        <authorList>
            <person name="Li Y."/>
            <person name="Liles M.R."/>
            <person name="Halanych K.M."/>
        </authorList>
    </citation>
    <scope>NUCLEOTIDE SEQUENCE [LARGE SCALE GENOMIC DNA]</scope>
    <source>
        <strain evidence="6">A1464</strain>
    </source>
</reference>
<comment type="similarity">
    <text evidence="1 4">Belongs to the Nudix hydrolase family. NudJ subfamily.</text>
</comment>
<keyword evidence="4 6" id="KW-0378">Hydrolase</keyword>
<comment type="cofactor">
    <cofactor evidence="4">
        <name>Mg(2+)</name>
        <dbReference type="ChEBI" id="CHEBI:18420"/>
    </cofactor>
</comment>
<organism evidence="6 7">
    <name type="scientific">endosymbiont of Galathealinum brachiosum</name>
    <dbReference type="NCBI Taxonomy" id="2200906"/>
    <lineage>
        <taxon>Bacteria</taxon>
        <taxon>Pseudomonadati</taxon>
        <taxon>Pseudomonadota</taxon>
        <taxon>Gammaproteobacteria</taxon>
        <taxon>sulfur-oxidizing symbionts</taxon>
    </lineage>
</organism>
<dbReference type="SUPFAM" id="SSF55811">
    <property type="entry name" value="Nudix"/>
    <property type="match status" value="1"/>
</dbReference>
<dbReference type="GO" id="GO:0017111">
    <property type="term" value="F:ribonucleoside triphosphate phosphatase activity"/>
    <property type="evidence" value="ECO:0007669"/>
    <property type="project" value="InterPro"/>
</dbReference>
<evidence type="ECO:0000256" key="1">
    <source>
        <dbReference type="ARBA" id="ARBA00007608"/>
    </source>
</evidence>
<evidence type="ECO:0000256" key="4">
    <source>
        <dbReference type="RuleBase" id="RU364043"/>
    </source>
</evidence>
<comment type="caution">
    <text evidence="6">The sequence shown here is derived from an EMBL/GenBank/DDBJ whole genome shotgun (WGS) entry which is preliminary data.</text>
</comment>
<dbReference type="GO" id="GO:0017110">
    <property type="term" value="F:nucleoside diphosphate phosphatase activity"/>
    <property type="evidence" value="ECO:0007669"/>
    <property type="project" value="InterPro"/>
</dbReference>
<name>A0A370DGL9_9GAMM</name>
<dbReference type="InterPro" id="IPR015797">
    <property type="entry name" value="NUDIX_hydrolase-like_dom_sf"/>
</dbReference>
<dbReference type="AlphaFoldDB" id="A0A370DGL9"/>
<dbReference type="CDD" id="cd03675">
    <property type="entry name" value="NUDIX_Hydrolase"/>
    <property type="match status" value="1"/>
</dbReference>
<dbReference type="EMBL" id="QFXC01000008">
    <property type="protein sequence ID" value="RDH83983.1"/>
    <property type="molecule type" value="Genomic_DNA"/>
</dbReference>